<dbReference type="SUPFAM" id="SSF46689">
    <property type="entry name" value="Homeodomain-like"/>
    <property type="match status" value="2"/>
</dbReference>
<dbReference type="PROSITE" id="PS01124">
    <property type="entry name" value="HTH_ARAC_FAMILY_2"/>
    <property type="match status" value="1"/>
</dbReference>
<sequence length="286" mass="33509">MTRLLTGSHFYRGDFPMFLNRETEAFDTPPHRHDFIELCLVAEGRGYHYIEEQTLAVQKGDLFLIPIGTSHVFRPATSDPGNPLVVCNFIFDLAALKSMPDWIPRESELQRLLYSPERLTRAWFRTQDKQDRFQFLFNQAYRENIERPVGYQAMVSAILIQILQLVHREQSRPEQPPAASEPPLEKMDDAIRFIELHYSDKLTLKSVAERSYMSVNHFQNQFKKVTGLTFNHYLQNVRIRKCCQLLKTTEISVQQSAHEVGYSDMKFFHSLFRKITGHSPQQYRHA</sequence>
<evidence type="ECO:0000256" key="3">
    <source>
        <dbReference type="ARBA" id="ARBA00023163"/>
    </source>
</evidence>
<evidence type="ECO:0000313" key="6">
    <source>
        <dbReference type="Proteomes" id="UP001595755"/>
    </source>
</evidence>
<dbReference type="EMBL" id="JBHSED010000015">
    <property type="protein sequence ID" value="MFC4303753.1"/>
    <property type="molecule type" value="Genomic_DNA"/>
</dbReference>
<dbReference type="PANTHER" id="PTHR43280">
    <property type="entry name" value="ARAC-FAMILY TRANSCRIPTIONAL REGULATOR"/>
    <property type="match status" value="1"/>
</dbReference>
<organism evidence="5 6">
    <name type="scientific">Cohnella boryungensis</name>
    <dbReference type="NCBI Taxonomy" id="768479"/>
    <lineage>
        <taxon>Bacteria</taxon>
        <taxon>Bacillati</taxon>
        <taxon>Bacillota</taxon>
        <taxon>Bacilli</taxon>
        <taxon>Bacillales</taxon>
        <taxon>Paenibacillaceae</taxon>
        <taxon>Cohnella</taxon>
    </lineage>
</organism>
<dbReference type="SUPFAM" id="SSF51215">
    <property type="entry name" value="Regulatory protein AraC"/>
    <property type="match status" value="1"/>
</dbReference>
<dbReference type="InterPro" id="IPR009057">
    <property type="entry name" value="Homeodomain-like_sf"/>
</dbReference>
<evidence type="ECO:0000259" key="4">
    <source>
        <dbReference type="PROSITE" id="PS01124"/>
    </source>
</evidence>
<dbReference type="Gene3D" id="2.60.120.10">
    <property type="entry name" value="Jelly Rolls"/>
    <property type="match status" value="1"/>
</dbReference>
<name>A0ABV8SA38_9BACL</name>
<dbReference type="Proteomes" id="UP001595755">
    <property type="component" value="Unassembled WGS sequence"/>
</dbReference>
<dbReference type="Gene3D" id="1.10.10.60">
    <property type="entry name" value="Homeodomain-like"/>
    <property type="match status" value="2"/>
</dbReference>
<keyword evidence="6" id="KW-1185">Reference proteome</keyword>
<reference evidence="6" key="1">
    <citation type="journal article" date="2019" name="Int. J. Syst. Evol. Microbiol.">
        <title>The Global Catalogue of Microorganisms (GCM) 10K type strain sequencing project: providing services to taxonomists for standard genome sequencing and annotation.</title>
        <authorList>
            <consortium name="The Broad Institute Genomics Platform"/>
            <consortium name="The Broad Institute Genome Sequencing Center for Infectious Disease"/>
            <person name="Wu L."/>
            <person name="Ma J."/>
        </authorList>
    </citation>
    <scope>NUCLEOTIDE SEQUENCE [LARGE SCALE GENOMIC DNA]</scope>
    <source>
        <strain evidence="6">CGMCC 4.1641</strain>
    </source>
</reference>
<evidence type="ECO:0000256" key="2">
    <source>
        <dbReference type="ARBA" id="ARBA00023125"/>
    </source>
</evidence>
<evidence type="ECO:0000256" key="1">
    <source>
        <dbReference type="ARBA" id="ARBA00023015"/>
    </source>
</evidence>
<dbReference type="InterPro" id="IPR018060">
    <property type="entry name" value="HTH_AraC"/>
</dbReference>
<accession>A0ABV8SA38</accession>
<feature type="domain" description="HTH araC/xylS-type" evidence="4">
    <location>
        <begin position="188"/>
        <end position="286"/>
    </location>
</feature>
<comment type="caution">
    <text evidence="5">The sequence shown here is derived from an EMBL/GenBank/DDBJ whole genome shotgun (WGS) entry which is preliminary data.</text>
</comment>
<dbReference type="RefSeq" id="WP_204603781.1">
    <property type="nucleotide sequence ID" value="NZ_JBHSED010000015.1"/>
</dbReference>
<keyword evidence="3" id="KW-0804">Transcription</keyword>
<protein>
    <submittedName>
        <fullName evidence="5">Helix-turn-helix domain-containing protein</fullName>
    </submittedName>
</protein>
<dbReference type="InterPro" id="IPR003313">
    <property type="entry name" value="AraC-bd"/>
</dbReference>
<evidence type="ECO:0000313" key="5">
    <source>
        <dbReference type="EMBL" id="MFC4303753.1"/>
    </source>
</evidence>
<dbReference type="PANTHER" id="PTHR43280:SF28">
    <property type="entry name" value="HTH-TYPE TRANSCRIPTIONAL ACTIVATOR RHAS"/>
    <property type="match status" value="1"/>
</dbReference>
<proteinExistence type="predicted"/>
<dbReference type="Pfam" id="PF02311">
    <property type="entry name" value="AraC_binding"/>
    <property type="match status" value="1"/>
</dbReference>
<dbReference type="InterPro" id="IPR037923">
    <property type="entry name" value="HTH-like"/>
</dbReference>
<dbReference type="Pfam" id="PF12833">
    <property type="entry name" value="HTH_18"/>
    <property type="match status" value="1"/>
</dbReference>
<dbReference type="InterPro" id="IPR014710">
    <property type="entry name" value="RmlC-like_jellyroll"/>
</dbReference>
<keyword evidence="1" id="KW-0805">Transcription regulation</keyword>
<gene>
    <name evidence="5" type="ORF">ACFO1S_09895</name>
</gene>
<keyword evidence="2" id="KW-0238">DNA-binding</keyword>
<dbReference type="SMART" id="SM00342">
    <property type="entry name" value="HTH_ARAC"/>
    <property type="match status" value="1"/>
</dbReference>